<sequence length="496" mass="55800">MLQHLEAKDNDIVEVNTKVSTADAHLQQKQLSPAAPPLVHSTANANGNASGSSNTDFISTKMNLLNSPDVRTLHPMPFAGGDSLQLEDKNTTHTQQPAGSAAASALSPAYRDCFNCRRKLYIQPRQSTTFTDIPHVNNEVQQRIEHANKVFGQSLHPRCHLLFVSSSASLNMQSFFGVHRSSKLTKDFQTHTSSAAEIENKLLTDKRKFLHFPALYFFKLCYCSAVFFSLHCTITNTTAGSSNTDFIPTKMNLLNSPDVRTLHPMASAGGSAQMNTNVSNIENKRQHSEQAGVPCTNVQMSLNFFDFLTHTSSTGEIKNKLLTDKHTAIWLPIFPTTMVLRLNIDQIEPATRDWICKVQIVEIGRPRESLDKKYTFQNLILEDEQLMSTFYNSYFHECQIRAVMYTDEIEQYAATLKLFNTYLISTARVKPLPPPTKLNITSFDRIPHLMVDSAAEIDVLAVVLRYGPQKNAGRSHHRFQEITLCDNQQNQFLFTL</sequence>
<dbReference type="Proteomes" id="UP001234989">
    <property type="component" value="Chromosome 5"/>
</dbReference>
<keyword evidence="2" id="KW-1185">Reference proteome</keyword>
<accession>A0AAF0TQQ4</accession>
<gene>
    <name evidence="1" type="ORF">MTR67_022386</name>
</gene>
<dbReference type="AlphaFoldDB" id="A0AAF0TQQ4"/>
<proteinExistence type="predicted"/>
<reference evidence="1" key="1">
    <citation type="submission" date="2023-08" db="EMBL/GenBank/DDBJ databases">
        <title>A de novo genome assembly of Solanum verrucosum Schlechtendal, a Mexican diploid species geographically isolated from the other diploid A-genome species in potato relatives.</title>
        <authorList>
            <person name="Hosaka K."/>
        </authorList>
    </citation>
    <scope>NUCLEOTIDE SEQUENCE</scope>
    <source>
        <tissue evidence="1">Young leaves</tissue>
    </source>
</reference>
<evidence type="ECO:0000313" key="1">
    <source>
        <dbReference type="EMBL" id="WMV29001.1"/>
    </source>
</evidence>
<dbReference type="PANTHER" id="PTHR47910">
    <property type="entry name" value="RIBULOSE BISPHOSPHATE CARBOXYLASE LARGE CHAIN, CATALYTIC DOMAIN-CONTAINING PROTEIN"/>
    <property type="match status" value="1"/>
</dbReference>
<dbReference type="InterPro" id="IPR012340">
    <property type="entry name" value="NA-bd_OB-fold"/>
</dbReference>
<organism evidence="1 2">
    <name type="scientific">Solanum verrucosum</name>
    <dbReference type="NCBI Taxonomy" id="315347"/>
    <lineage>
        <taxon>Eukaryota</taxon>
        <taxon>Viridiplantae</taxon>
        <taxon>Streptophyta</taxon>
        <taxon>Embryophyta</taxon>
        <taxon>Tracheophyta</taxon>
        <taxon>Spermatophyta</taxon>
        <taxon>Magnoliopsida</taxon>
        <taxon>eudicotyledons</taxon>
        <taxon>Gunneridae</taxon>
        <taxon>Pentapetalae</taxon>
        <taxon>asterids</taxon>
        <taxon>lamiids</taxon>
        <taxon>Solanales</taxon>
        <taxon>Solanaceae</taxon>
        <taxon>Solanoideae</taxon>
        <taxon>Solaneae</taxon>
        <taxon>Solanum</taxon>
    </lineage>
</organism>
<name>A0AAF0TQQ4_SOLVR</name>
<dbReference type="Gene3D" id="2.40.50.140">
    <property type="entry name" value="Nucleic acid-binding proteins"/>
    <property type="match status" value="1"/>
</dbReference>
<dbReference type="PANTHER" id="PTHR47910:SF2">
    <property type="entry name" value="RIBULOSE BISPHOSPHATE CARBOXYLASE LARGE CHAIN, CATALYTIC DOMAIN-CONTAINING PROTEIN"/>
    <property type="match status" value="1"/>
</dbReference>
<dbReference type="EMBL" id="CP133616">
    <property type="protein sequence ID" value="WMV29001.1"/>
    <property type="molecule type" value="Genomic_DNA"/>
</dbReference>
<evidence type="ECO:0000313" key="2">
    <source>
        <dbReference type="Proteomes" id="UP001234989"/>
    </source>
</evidence>
<protein>
    <submittedName>
        <fullName evidence="1">Uncharacterized protein</fullName>
    </submittedName>
</protein>